<dbReference type="Proteomes" id="UP000011922">
    <property type="component" value="Unassembled WGS sequence"/>
</dbReference>
<dbReference type="RefSeq" id="WP_005985070.1">
    <property type="nucleotide sequence ID" value="NZ_AOSV01000011.1"/>
</dbReference>
<dbReference type="AlphaFoldDB" id="M5Q204"/>
<accession>M5Q204</accession>
<name>M5Q204_DESAF</name>
<reference evidence="1 2" key="1">
    <citation type="journal article" date="2013" name="Genome Announc.">
        <title>Draft Genome Sequence for Desulfovibrio africanus Strain PCS.</title>
        <authorList>
            <person name="Brown S.D."/>
            <person name="Utturkar S.M."/>
            <person name="Arkin A.P."/>
            <person name="Deutschbauer A.M."/>
            <person name="Elias D.A."/>
            <person name="Hazen T.C."/>
            <person name="Chakraborty R."/>
        </authorList>
    </citation>
    <scope>NUCLEOTIDE SEQUENCE [LARGE SCALE GENOMIC DNA]</scope>
    <source>
        <strain evidence="1 2">PCS</strain>
    </source>
</reference>
<dbReference type="OrthoDB" id="9779322at2"/>
<sequence>MSRISSEELTAFLETLGMDEPLGMAYVDVPPEEASHPANCPLPTRTEEAAGTVDWRRIWGEWSCVFRHLHATRRKGQPAWFGPSNYGCLGAAFYLGWQPEQLEAIVRYVSMGGHGMPGERYADSPDTLREMFRQTAPRPAPRPYAVFRRLSDFTREEPEVVVFFGRPECIAGLHQLAVFATGDLHVVASPFGAGCANMVTWPLHFKERGQQRAVLGGWDISVRKYMGVDEITFSLTTELFERMLGCWRDSFLTTHQWAQVAVKRRRSREAWAREKA</sequence>
<dbReference type="Pfam" id="PF02596">
    <property type="entry name" value="DUF169"/>
    <property type="match status" value="1"/>
</dbReference>
<comment type="caution">
    <text evidence="1">The sequence shown here is derived from an EMBL/GenBank/DDBJ whole genome shotgun (WGS) entry which is preliminary data.</text>
</comment>
<proteinExistence type="predicted"/>
<evidence type="ECO:0008006" key="3">
    <source>
        <dbReference type="Google" id="ProtNLM"/>
    </source>
</evidence>
<organism evidence="1 2">
    <name type="scientific">Desulfocurvibacter africanus PCS</name>
    <dbReference type="NCBI Taxonomy" id="1262666"/>
    <lineage>
        <taxon>Bacteria</taxon>
        <taxon>Pseudomonadati</taxon>
        <taxon>Thermodesulfobacteriota</taxon>
        <taxon>Desulfovibrionia</taxon>
        <taxon>Desulfovibrionales</taxon>
        <taxon>Desulfovibrionaceae</taxon>
        <taxon>Desulfocurvibacter</taxon>
    </lineage>
</organism>
<dbReference type="EMBL" id="AOSV01000011">
    <property type="protein sequence ID" value="EMG38031.1"/>
    <property type="molecule type" value="Genomic_DNA"/>
</dbReference>
<evidence type="ECO:0000313" key="2">
    <source>
        <dbReference type="Proteomes" id="UP000011922"/>
    </source>
</evidence>
<evidence type="ECO:0000313" key="1">
    <source>
        <dbReference type="EMBL" id="EMG38031.1"/>
    </source>
</evidence>
<dbReference type="PATRIC" id="fig|1262666.3.peg.1220"/>
<protein>
    <recommendedName>
        <fullName evidence="3">DUF169 domain-containing protein</fullName>
    </recommendedName>
</protein>
<dbReference type="InterPro" id="IPR003748">
    <property type="entry name" value="DUF169"/>
</dbReference>
<gene>
    <name evidence="1" type="ORF">PCS_01201</name>
</gene>